<dbReference type="InterPro" id="IPR016140">
    <property type="entry name" value="Bifunc_inhib/LTP/seed_store"/>
</dbReference>
<dbReference type="FunCoup" id="A0A1W0W287">
    <property type="interactions" value="144"/>
</dbReference>
<dbReference type="SUPFAM" id="SSF47699">
    <property type="entry name" value="Bifunctional inhibitor/lipid-transfer protein/seed storage 2S albumin"/>
    <property type="match status" value="1"/>
</dbReference>
<dbReference type="PANTHER" id="PTHR33044">
    <property type="entry name" value="BIFUNCTIONAL INHIBITOR/LIPID-TRANSFER PROTEIN/SEED STORAGE 2S ALBUMIN SUPERFAMILY PROTEIN-RELATED"/>
    <property type="match status" value="1"/>
</dbReference>
<accession>A0A1W0W287</accession>
<dbReference type="InParanoid" id="A0A1W0W287"/>
<organism evidence="7 8">
    <name type="scientific">Sorghum bicolor</name>
    <name type="common">Sorghum</name>
    <name type="synonym">Sorghum vulgare</name>
    <dbReference type="NCBI Taxonomy" id="4558"/>
    <lineage>
        <taxon>Eukaryota</taxon>
        <taxon>Viridiplantae</taxon>
        <taxon>Streptophyta</taxon>
        <taxon>Embryophyta</taxon>
        <taxon>Tracheophyta</taxon>
        <taxon>Spermatophyta</taxon>
        <taxon>Magnoliopsida</taxon>
        <taxon>Liliopsida</taxon>
        <taxon>Poales</taxon>
        <taxon>Poaceae</taxon>
        <taxon>PACMAD clade</taxon>
        <taxon>Panicoideae</taxon>
        <taxon>Andropogonodae</taxon>
        <taxon>Andropogoneae</taxon>
        <taxon>Sorghinae</taxon>
        <taxon>Sorghum</taxon>
    </lineage>
</organism>
<evidence type="ECO:0000256" key="5">
    <source>
        <dbReference type="SAM" id="MobiDB-lite"/>
    </source>
</evidence>
<comment type="similarity">
    <text evidence="1">Belongs to the plant LTP family.</text>
</comment>
<evidence type="ECO:0000256" key="4">
    <source>
        <dbReference type="ARBA" id="ARBA00023180"/>
    </source>
</evidence>
<dbReference type="Pfam" id="PF14368">
    <property type="entry name" value="LTP_2"/>
    <property type="match status" value="1"/>
</dbReference>
<reference evidence="7 8" key="1">
    <citation type="journal article" date="2009" name="Nature">
        <title>The Sorghum bicolor genome and the diversification of grasses.</title>
        <authorList>
            <person name="Paterson A.H."/>
            <person name="Bowers J.E."/>
            <person name="Bruggmann R."/>
            <person name="Dubchak I."/>
            <person name="Grimwood J."/>
            <person name="Gundlach H."/>
            <person name="Haberer G."/>
            <person name="Hellsten U."/>
            <person name="Mitros T."/>
            <person name="Poliakov A."/>
            <person name="Schmutz J."/>
            <person name="Spannagl M."/>
            <person name="Tang H."/>
            <person name="Wang X."/>
            <person name="Wicker T."/>
            <person name="Bharti A.K."/>
            <person name="Chapman J."/>
            <person name="Feltus F.A."/>
            <person name="Gowik U."/>
            <person name="Grigoriev I.V."/>
            <person name="Lyons E."/>
            <person name="Maher C.A."/>
            <person name="Martis M."/>
            <person name="Narechania A."/>
            <person name="Otillar R.P."/>
            <person name="Penning B.W."/>
            <person name="Salamov A.A."/>
            <person name="Wang Y."/>
            <person name="Zhang L."/>
            <person name="Carpita N.C."/>
            <person name="Freeling M."/>
            <person name="Gingle A.R."/>
            <person name="Hash C.T."/>
            <person name="Keller B."/>
            <person name="Klein P."/>
            <person name="Kresovich S."/>
            <person name="McCann M.C."/>
            <person name="Ming R."/>
            <person name="Peterson D.G."/>
            <person name="Mehboob-ur-Rahman"/>
            <person name="Ware D."/>
            <person name="Westhoff P."/>
            <person name="Mayer K.F."/>
            <person name="Messing J."/>
            <person name="Rokhsar D.S."/>
        </authorList>
    </citation>
    <scope>NUCLEOTIDE SEQUENCE [LARGE SCALE GENOMIC DNA]</scope>
    <source>
        <strain evidence="8">cv. BTx623</strain>
    </source>
</reference>
<evidence type="ECO:0000259" key="6">
    <source>
        <dbReference type="Pfam" id="PF14368"/>
    </source>
</evidence>
<feature type="region of interest" description="Disordered" evidence="5">
    <location>
        <begin position="169"/>
        <end position="231"/>
    </location>
</feature>
<protein>
    <recommendedName>
        <fullName evidence="6">Bifunctional inhibitor/plant lipid transfer protein/seed storage helical domain-containing protein</fullName>
    </recommendedName>
</protein>
<evidence type="ECO:0000256" key="2">
    <source>
        <dbReference type="ARBA" id="ARBA00022729"/>
    </source>
</evidence>
<dbReference type="Gene3D" id="1.10.110.10">
    <property type="entry name" value="Plant lipid-transfer and hydrophobic proteins"/>
    <property type="match status" value="1"/>
</dbReference>
<sequence length="262" mass="26604">MCVYIYKHERAHLQRRIIASASKKLARALCHRARKHRRNRKIRSMGMTTTTTTRLMLTLAAAAAMLQLLASAPAPASGQPGPGVVVGAVSCTTSLVTSFTPCLNFITNGSASPTDDCCRSLGALTKASAGCACLILTGSVPLGVPVNRTLAVTLPRACNSTSLQLQCRDASSAQSPAPGPVADAPAPSMPMAPLPPVTAAAPEPEAPATAPPAEPTATATPPISQVQTKPAVVPSAAGRASSDVPATARFGLLLAIGAALMA</sequence>
<evidence type="ECO:0000313" key="7">
    <source>
        <dbReference type="EMBL" id="OQU88519.1"/>
    </source>
</evidence>
<feature type="compositionally biased region" description="Low complexity" evidence="5">
    <location>
        <begin position="197"/>
        <end position="208"/>
    </location>
</feature>
<dbReference type="Proteomes" id="UP000000768">
    <property type="component" value="Chromosome 2"/>
</dbReference>
<keyword evidence="2" id="KW-0732">Signal</keyword>
<dbReference type="eggNOG" id="ENOG502RZXE">
    <property type="taxonomic scope" value="Eukaryota"/>
</dbReference>
<proteinExistence type="inferred from homology"/>
<dbReference type="OMA" id="THSHMER"/>
<dbReference type="AlphaFoldDB" id="A0A1W0W287"/>
<feature type="domain" description="Bifunctional inhibitor/plant lipid transfer protein/seed storage helical" evidence="6">
    <location>
        <begin position="79"/>
        <end position="167"/>
    </location>
</feature>
<gene>
    <name evidence="7" type="ORF">SORBI_3002G050100</name>
</gene>
<keyword evidence="3" id="KW-1015">Disulfide bond</keyword>
<evidence type="ECO:0000313" key="8">
    <source>
        <dbReference type="Proteomes" id="UP000000768"/>
    </source>
</evidence>
<dbReference type="EMBL" id="CM000761">
    <property type="protein sequence ID" value="OQU88519.1"/>
    <property type="molecule type" value="Genomic_DNA"/>
</dbReference>
<name>A0A1W0W287_SORBI</name>
<dbReference type="Gramene" id="OQU88519">
    <property type="protein sequence ID" value="OQU88519"/>
    <property type="gene ID" value="SORBI_3002G050100"/>
</dbReference>
<keyword evidence="4" id="KW-0325">Glycoprotein</keyword>
<dbReference type="InterPro" id="IPR036312">
    <property type="entry name" value="Bifun_inhib/LTP/seed_sf"/>
</dbReference>
<reference evidence="8" key="2">
    <citation type="journal article" date="2018" name="Plant J.">
        <title>The Sorghum bicolor reference genome: improved assembly, gene annotations, a transcriptome atlas, and signatures of genome organization.</title>
        <authorList>
            <person name="McCormick R.F."/>
            <person name="Truong S.K."/>
            <person name="Sreedasyam A."/>
            <person name="Jenkins J."/>
            <person name="Shu S."/>
            <person name="Sims D."/>
            <person name="Kennedy M."/>
            <person name="Amirebrahimi M."/>
            <person name="Weers B.D."/>
            <person name="McKinley B."/>
            <person name="Mattison A."/>
            <person name="Morishige D.T."/>
            <person name="Grimwood J."/>
            <person name="Schmutz J."/>
            <person name="Mullet J.E."/>
        </authorList>
    </citation>
    <scope>NUCLEOTIDE SEQUENCE [LARGE SCALE GENOMIC DNA]</scope>
    <source>
        <strain evidence="8">cv. BTx623</strain>
    </source>
</reference>
<evidence type="ECO:0000256" key="1">
    <source>
        <dbReference type="ARBA" id="ARBA00009748"/>
    </source>
</evidence>
<keyword evidence="8" id="KW-1185">Reference proteome</keyword>
<evidence type="ECO:0000256" key="3">
    <source>
        <dbReference type="ARBA" id="ARBA00023157"/>
    </source>
</evidence>
<dbReference type="InterPro" id="IPR043325">
    <property type="entry name" value="LTSS"/>
</dbReference>
<feature type="compositionally biased region" description="Pro residues" evidence="5">
    <location>
        <begin position="187"/>
        <end position="196"/>
    </location>
</feature>
<dbReference type="STRING" id="4558.A0A1W0W287"/>
<dbReference type="CDD" id="cd00010">
    <property type="entry name" value="AAI_LTSS"/>
    <property type="match status" value="1"/>
</dbReference>